<dbReference type="InterPro" id="IPR001650">
    <property type="entry name" value="Helicase_C-like"/>
</dbReference>
<dbReference type="GO" id="GO:0003723">
    <property type="term" value="F:RNA binding"/>
    <property type="evidence" value="ECO:0007669"/>
    <property type="project" value="TreeGrafter"/>
</dbReference>
<dbReference type="RefSeq" id="WP_173531917.1">
    <property type="nucleotide sequence ID" value="NZ_CP054143.1"/>
</dbReference>
<evidence type="ECO:0000259" key="5">
    <source>
        <dbReference type="PROSITE" id="PS51192"/>
    </source>
</evidence>
<dbReference type="SMART" id="SM00847">
    <property type="entry name" value="HA2"/>
    <property type="match status" value="1"/>
</dbReference>
<dbReference type="InterPro" id="IPR048333">
    <property type="entry name" value="HA2_WH"/>
</dbReference>
<organism evidence="7 8">
    <name type="scientific">Deefgea piscis</name>
    <dbReference type="NCBI Taxonomy" id="2739061"/>
    <lineage>
        <taxon>Bacteria</taxon>
        <taxon>Pseudomonadati</taxon>
        <taxon>Pseudomonadota</taxon>
        <taxon>Betaproteobacteria</taxon>
        <taxon>Neisseriales</taxon>
        <taxon>Chitinibacteraceae</taxon>
        <taxon>Deefgea</taxon>
    </lineage>
</organism>
<keyword evidence="4" id="KW-0067">ATP-binding</keyword>
<dbReference type="Pfam" id="PF07717">
    <property type="entry name" value="OB_NTP_bind"/>
    <property type="match status" value="1"/>
</dbReference>
<dbReference type="GO" id="GO:0003724">
    <property type="term" value="F:RNA helicase activity"/>
    <property type="evidence" value="ECO:0007669"/>
    <property type="project" value="UniProtKB-EC"/>
</dbReference>
<dbReference type="InterPro" id="IPR014001">
    <property type="entry name" value="Helicase_ATP-bd"/>
</dbReference>
<dbReference type="InterPro" id="IPR027417">
    <property type="entry name" value="P-loop_NTPase"/>
</dbReference>
<dbReference type="FunFam" id="3.40.50.300:FF:000575">
    <property type="entry name" value="ATP-dependent helicase hrpA"/>
    <property type="match status" value="1"/>
</dbReference>
<dbReference type="PANTHER" id="PTHR18934">
    <property type="entry name" value="ATP-DEPENDENT RNA HELICASE"/>
    <property type="match status" value="1"/>
</dbReference>
<reference evidence="7 8" key="1">
    <citation type="submission" date="2020-05" db="EMBL/GenBank/DDBJ databases">
        <title>Complete genome sequence of Deefgea sp. D17.</title>
        <authorList>
            <person name="Bae J.-W."/>
            <person name="Han J.E."/>
        </authorList>
    </citation>
    <scope>NUCLEOTIDE SEQUENCE [LARGE SCALE GENOMIC DNA]</scope>
    <source>
        <strain evidence="7 8">D17</strain>
    </source>
</reference>
<feature type="domain" description="Helicase ATP-binding" evidence="5">
    <location>
        <begin position="84"/>
        <end position="247"/>
    </location>
</feature>
<dbReference type="GO" id="GO:0016787">
    <property type="term" value="F:hydrolase activity"/>
    <property type="evidence" value="ECO:0007669"/>
    <property type="project" value="UniProtKB-KW"/>
</dbReference>
<sequence>MNLDFRALRAHIADCLSNDYPTLSRQLQQCSDRQKKQQDFAPQLAELQAGIERSLAKAQLRRERLPKPEYDDSLPVNQRRDEIKAAIAKHQVVIICGETGSGKTTQLPKICLELGRGVRGLIGHTQPRRLAARSVASRIAQELNSETGSIVGYKVRFTDKSSPSSYIKLMTDGILLAETLSDRYLNQYDTIIIDEAHERSLNIDFLLGYLKQLLPRRPDLKVIVTSATIDSDRFSQHFNNAPVLEVSGRTFPVEVRYKALASKDEDDQEIEMEEAIAQAVDELWRKDGSGDVLVFLPGEREIRETAEELRKAKLRDAEILPLFARLSNEDQQRIFRPSSTGRRIVLATNVAETSLTVPGIRYVIDSGQARINRYSPRAKVEQLLIEKISQASARQRAGRCGRVASGICVRLYSEQDFLLRSEFTDPEITRSSLAGVILRMAALKLGNVDQFPFLEAPSSKLISDGYQQLRELGAVTESDTLTDIGRQLSRLPVDPRVGRMLLAGRDEGCLKEMLIITSGLSLQDPRERPYDARAAADQAHAKFNEEKSDFLSYLRLWDFFEKLLADKTTNRQLVQDCHRSFLSYLRLREWRELHKQLSDMVISDEVSDSRSRHAPFRLNEKPATFEQIHKALITGLLGNLGFKQPENDEYLGARGLKFNVFPGSSLKKARPKWIVAAELVETSKLYARCVAVIEPEWVEKLAPHLIKKQYFDPHWSKDSAQVNASLRITLYGLPIVARRQVHYGSINPTEAREMFIREALVRFNYNSKAKFFEHNFAMLLDVEELEHKARRQDVLVDENALFAFFDSRIPQDIVNGAGFEAWRKGAEKLNPQLLYLQKDDLMQHSAAAVTEEQYPEFFRLHDVKLPLGYRFEPGHILDGVTITLPLHLLNRVNHATFDWLVPGLIREKITLLIKSLPKSIRRLCVPVPEFATKMLTALETASREEPLLPQLAQCITRGVGQPVSADELNPNDLPLHLRMNFRVIDDAGQELAQGRDLIAIRAQLGEAAQLTFRDTADETTGIEKSGITKWDFGDLPNKLSFQRHGKAMTGYPGLVPDEEVAADGSRKDCVAIRLFDTEHAANEAHRAGVIRLLQFELKDHLKQLPKSLPNFNQLAIHFRSLGNSDELMADVIACICNRAFLGDDEAPRTMKAFNEQKSRARVRLPSVRDGVLRILNEIAPDFVALSGLLAKGGNIQNELKTQLATLIYPRFLSATPWEQMPRLPLYIKAMKIRLEKRAQNPSRDGQRGAEVNELMARYIAEIGKWQKEGRDTAKLLPFRWMIEELRIGLFAQELKTPYPVSLKRLNKVWDELTKR</sequence>
<evidence type="ECO:0000256" key="4">
    <source>
        <dbReference type="ARBA" id="ARBA00022840"/>
    </source>
</evidence>
<dbReference type="CDD" id="cd18791">
    <property type="entry name" value="SF2_C_RHA"/>
    <property type="match status" value="1"/>
</dbReference>
<dbReference type="Gene3D" id="1.20.120.1080">
    <property type="match status" value="1"/>
</dbReference>
<evidence type="ECO:0000256" key="2">
    <source>
        <dbReference type="ARBA" id="ARBA00022801"/>
    </source>
</evidence>
<evidence type="ECO:0000313" key="8">
    <source>
        <dbReference type="Proteomes" id="UP000504844"/>
    </source>
</evidence>
<dbReference type="Pfam" id="PF00271">
    <property type="entry name" value="Helicase_C"/>
    <property type="match status" value="1"/>
</dbReference>
<dbReference type="KEGG" id="dee:HQN60_00895"/>
<dbReference type="GO" id="GO:0005524">
    <property type="term" value="F:ATP binding"/>
    <property type="evidence" value="ECO:0007669"/>
    <property type="project" value="UniProtKB-KW"/>
</dbReference>
<dbReference type="NCBIfam" id="NF008348">
    <property type="entry name" value="PRK11131.1"/>
    <property type="match status" value="1"/>
</dbReference>
<gene>
    <name evidence="7" type="primary">hrpA</name>
    <name evidence="7" type="ORF">HQN60_00895</name>
</gene>
<dbReference type="Pfam" id="PF11898">
    <property type="entry name" value="DUF3418"/>
    <property type="match status" value="1"/>
</dbReference>
<dbReference type="PROSITE" id="PS51192">
    <property type="entry name" value="HELICASE_ATP_BIND_1"/>
    <property type="match status" value="1"/>
</dbReference>
<dbReference type="FunFam" id="1.20.120.1080:FF:000005">
    <property type="entry name" value="ATP-dependent helicase HrpA"/>
    <property type="match status" value="1"/>
</dbReference>
<dbReference type="SMART" id="SM00382">
    <property type="entry name" value="AAA"/>
    <property type="match status" value="1"/>
</dbReference>
<keyword evidence="3 7" id="KW-0347">Helicase</keyword>
<dbReference type="EMBL" id="CP054143">
    <property type="protein sequence ID" value="QKJ65407.1"/>
    <property type="molecule type" value="Genomic_DNA"/>
</dbReference>
<dbReference type="CDD" id="cd17989">
    <property type="entry name" value="DEXHc_HrpA"/>
    <property type="match status" value="1"/>
</dbReference>
<evidence type="ECO:0000256" key="1">
    <source>
        <dbReference type="ARBA" id="ARBA00022741"/>
    </source>
</evidence>
<dbReference type="Pfam" id="PF21010">
    <property type="entry name" value="HA2_C"/>
    <property type="match status" value="1"/>
</dbReference>
<evidence type="ECO:0000259" key="6">
    <source>
        <dbReference type="PROSITE" id="PS51194"/>
    </source>
</evidence>
<dbReference type="InterPro" id="IPR010222">
    <property type="entry name" value="RNA_helicase_HrpA"/>
</dbReference>
<dbReference type="Proteomes" id="UP000504844">
    <property type="component" value="Chromosome"/>
</dbReference>
<keyword evidence="1" id="KW-0547">Nucleotide-binding</keyword>
<dbReference type="EC" id="3.6.4.13" evidence="7"/>
<dbReference type="InterPro" id="IPR024590">
    <property type="entry name" value="HrpA_C"/>
</dbReference>
<evidence type="ECO:0000256" key="3">
    <source>
        <dbReference type="ARBA" id="ARBA00022806"/>
    </source>
</evidence>
<dbReference type="InterPro" id="IPR003593">
    <property type="entry name" value="AAA+_ATPase"/>
</dbReference>
<keyword evidence="8" id="KW-1185">Reference proteome</keyword>
<dbReference type="SMART" id="SM00490">
    <property type="entry name" value="HELICc"/>
    <property type="match status" value="1"/>
</dbReference>
<accession>A0A6M8SU64</accession>
<name>A0A6M8SU64_9NEIS</name>
<protein>
    <submittedName>
        <fullName evidence="7">ATP-dependent RNA helicase HrpA</fullName>
        <ecNumber evidence="7">3.6.4.13</ecNumber>
    </submittedName>
</protein>
<feature type="domain" description="Helicase C-terminal" evidence="6">
    <location>
        <begin position="271"/>
        <end position="444"/>
    </location>
</feature>
<dbReference type="Pfam" id="PF00270">
    <property type="entry name" value="DEAD"/>
    <property type="match status" value="1"/>
</dbReference>
<proteinExistence type="predicted"/>
<dbReference type="InterPro" id="IPR011545">
    <property type="entry name" value="DEAD/DEAH_box_helicase_dom"/>
</dbReference>
<dbReference type="Pfam" id="PF04408">
    <property type="entry name" value="WHD_HA2"/>
    <property type="match status" value="1"/>
</dbReference>
<dbReference type="InterPro" id="IPR007502">
    <property type="entry name" value="Helicase-assoc_dom"/>
</dbReference>
<evidence type="ECO:0000313" key="7">
    <source>
        <dbReference type="EMBL" id="QKJ65407.1"/>
    </source>
</evidence>
<dbReference type="PANTHER" id="PTHR18934:SF99">
    <property type="entry name" value="ATP-DEPENDENT RNA HELICASE DHX37-RELATED"/>
    <property type="match status" value="1"/>
</dbReference>
<dbReference type="Gene3D" id="3.40.50.300">
    <property type="entry name" value="P-loop containing nucleotide triphosphate hydrolases"/>
    <property type="match status" value="2"/>
</dbReference>
<dbReference type="SMART" id="SM00487">
    <property type="entry name" value="DEXDc"/>
    <property type="match status" value="1"/>
</dbReference>
<dbReference type="SUPFAM" id="SSF52540">
    <property type="entry name" value="P-loop containing nucleoside triphosphate hydrolases"/>
    <property type="match status" value="1"/>
</dbReference>
<dbReference type="NCBIfam" id="TIGR01967">
    <property type="entry name" value="DEAH_box_HrpA"/>
    <property type="match status" value="1"/>
</dbReference>
<keyword evidence="2 7" id="KW-0378">Hydrolase</keyword>
<dbReference type="PROSITE" id="PS51194">
    <property type="entry name" value="HELICASE_CTER"/>
    <property type="match status" value="1"/>
</dbReference>
<dbReference type="InterPro" id="IPR011709">
    <property type="entry name" value="DEAD-box_helicase_OB_fold"/>
</dbReference>